<dbReference type="PANTHER" id="PTHR24198:SF165">
    <property type="entry name" value="ANKYRIN REPEAT-CONTAINING PROTEIN-RELATED"/>
    <property type="match status" value="1"/>
</dbReference>
<dbReference type="SMART" id="SM00248">
    <property type="entry name" value="ANK"/>
    <property type="match status" value="2"/>
</dbReference>
<proteinExistence type="predicted"/>
<keyword evidence="2 3" id="KW-0040">ANK repeat</keyword>
<reference evidence="4" key="1">
    <citation type="submission" date="2015-10" db="EMBL/GenBank/DDBJ databases">
        <authorList>
            <person name="Regsiter A."/>
            <person name="william w."/>
        </authorList>
    </citation>
    <scope>NUCLEOTIDE SEQUENCE</scope>
    <source>
        <strain evidence="4">Montdore</strain>
    </source>
</reference>
<feature type="repeat" description="ANK" evidence="3">
    <location>
        <begin position="76"/>
        <end position="106"/>
    </location>
</feature>
<evidence type="ECO:0000313" key="5">
    <source>
        <dbReference type="Proteomes" id="UP001412239"/>
    </source>
</evidence>
<sequence length="106" mass="11780">MAPLEILPGELLIEVGGCLVDLDNISFHDPNSLAPTLRRFALKNLYLIHWAAAEGHHHLVKLLLDAEVEVDRQTPNRRTPLQAAAYSGKLEVMTYLPYRGADVSAH</sequence>
<dbReference type="Gene3D" id="1.25.40.20">
    <property type="entry name" value="Ankyrin repeat-containing domain"/>
    <property type="match status" value="1"/>
</dbReference>
<dbReference type="Pfam" id="PF12796">
    <property type="entry name" value="Ank_2"/>
    <property type="match status" value="1"/>
</dbReference>
<dbReference type="EMBL" id="LN890956">
    <property type="protein sequence ID" value="CUS14736.1"/>
    <property type="molecule type" value="Genomic_DNA"/>
</dbReference>
<evidence type="ECO:0000256" key="1">
    <source>
        <dbReference type="ARBA" id="ARBA00022737"/>
    </source>
</evidence>
<name>A0A292Q4K8_9PEZI</name>
<evidence type="ECO:0000256" key="2">
    <source>
        <dbReference type="ARBA" id="ARBA00023043"/>
    </source>
</evidence>
<keyword evidence="5" id="KW-1185">Reference proteome</keyword>
<evidence type="ECO:0000256" key="3">
    <source>
        <dbReference type="PROSITE-ProRule" id="PRU00023"/>
    </source>
</evidence>
<dbReference type="InterPro" id="IPR036770">
    <property type="entry name" value="Ankyrin_rpt-contain_sf"/>
</dbReference>
<evidence type="ECO:0000313" key="4">
    <source>
        <dbReference type="EMBL" id="CUS14736.1"/>
    </source>
</evidence>
<keyword evidence="1" id="KW-0677">Repeat</keyword>
<dbReference type="PANTHER" id="PTHR24198">
    <property type="entry name" value="ANKYRIN REPEAT AND PROTEIN KINASE DOMAIN-CONTAINING PROTEIN"/>
    <property type="match status" value="1"/>
</dbReference>
<dbReference type="Proteomes" id="UP001412239">
    <property type="component" value="Unassembled WGS sequence"/>
</dbReference>
<dbReference type="SUPFAM" id="SSF48403">
    <property type="entry name" value="Ankyrin repeat"/>
    <property type="match status" value="1"/>
</dbReference>
<organism evidence="4 5">
    <name type="scientific">Tuber aestivum</name>
    <name type="common">summer truffle</name>
    <dbReference type="NCBI Taxonomy" id="59557"/>
    <lineage>
        <taxon>Eukaryota</taxon>
        <taxon>Fungi</taxon>
        <taxon>Dikarya</taxon>
        <taxon>Ascomycota</taxon>
        <taxon>Pezizomycotina</taxon>
        <taxon>Pezizomycetes</taxon>
        <taxon>Pezizales</taxon>
        <taxon>Tuberaceae</taxon>
        <taxon>Tuber</taxon>
    </lineage>
</organism>
<dbReference type="InterPro" id="IPR002110">
    <property type="entry name" value="Ankyrin_rpt"/>
</dbReference>
<protein>
    <submittedName>
        <fullName evidence="4">Uncharacterized protein</fullName>
    </submittedName>
</protein>
<dbReference type="PROSITE" id="PS50088">
    <property type="entry name" value="ANK_REPEAT"/>
    <property type="match status" value="1"/>
</dbReference>
<dbReference type="PROSITE" id="PS50297">
    <property type="entry name" value="ANK_REP_REGION"/>
    <property type="match status" value="1"/>
</dbReference>
<dbReference type="AlphaFoldDB" id="A0A292Q4K8"/>
<accession>A0A292Q4K8</accession>
<gene>
    <name evidence="4" type="ORF">GSTUAT00001261001</name>
</gene>